<keyword evidence="3" id="KW-0997">Cell inner membrane</keyword>
<dbReference type="GO" id="GO:0006355">
    <property type="term" value="P:regulation of DNA-templated transcription"/>
    <property type="evidence" value="ECO:0007669"/>
    <property type="project" value="InterPro"/>
</dbReference>
<dbReference type="FunCoup" id="A0A1B4XFQ1">
    <property type="interactions" value="3"/>
</dbReference>
<dbReference type="Pfam" id="PF00563">
    <property type="entry name" value="EAL"/>
    <property type="match status" value="1"/>
</dbReference>
<keyword evidence="6" id="KW-0677">Repeat</keyword>
<dbReference type="GO" id="GO:0000166">
    <property type="term" value="F:nucleotide binding"/>
    <property type="evidence" value="ECO:0007669"/>
    <property type="project" value="UniProtKB-KW"/>
</dbReference>
<dbReference type="PROSITE" id="PS50887">
    <property type="entry name" value="GGDEF"/>
    <property type="match status" value="1"/>
</dbReference>
<feature type="transmembrane region" description="Helical" evidence="10">
    <location>
        <begin position="145"/>
        <end position="167"/>
    </location>
</feature>
<keyword evidence="2" id="KW-1003">Cell membrane</keyword>
<feature type="domain" description="PAS" evidence="11">
    <location>
        <begin position="419"/>
        <end position="488"/>
    </location>
</feature>
<dbReference type="PROSITE" id="PS50113">
    <property type="entry name" value="PAC"/>
    <property type="match status" value="3"/>
</dbReference>
<dbReference type="SUPFAM" id="SSF141868">
    <property type="entry name" value="EAL domain-like"/>
    <property type="match status" value="1"/>
</dbReference>
<feature type="domain" description="PAC" evidence="12">
    <location>
        <begin position="492"/>
        <end position="544"/>
    </location>
</feature>
<organism evidence="15 16">
    <name type="scientific">Sulfuricaulis limicola</name>
    <dbReference type="NCBI Taxonomy" id="1620215"/>
    <lineage>
        <taxon>Bacteria</taxon>
        <taxon>Pseudomonadati</taxon>
        <taxon>Pseudomonadota</taxon>
        <taxon>Gammaproteobacteria</taxon>
        <taxon>Acidiferrobacterales</taxon>
        <taxon>Acidiferrobacteraceae</taxon>
        <taxon>Sulfuricaulis</taxon>
    </lineage>
</organism>
<feature type="transmembrane region" description="Helical" evidence="10">
    <location>
        <begin position="260"/>
        <end position="283"/>
    </location>
</feature>
<dbReference type="Pfam" id="PF00990">
    <property type="entry name" value="GGDEF"/>
    <property type="match status" value="1"/>
</dbReference>
<dbReference type="Proteomes" id="UP000243180">
    <property type="component" value="Chromosome"/>
</dbReference>
<feature type="domain" description="PAS" evidence="11">
    <location>
        <begin position="571"/>
        <end position="617"/>
    </location>
</feature>
<dbReference type="SUPFAM" id="SSF55073">
    <property type="entry name" value="Nucleotide cyclase"/>
    <property type="match status" value="1"/>
</dbReference>
<dbReference type="Gene3D" id="3.30.450.20">
    <property type="entry name" value="PAS domain"/>
    <property type="match status" value="3"/>
</dbReference>
<evidence type="ECO:0000259" key="14">
    <source>
        <dbReference type="PROSITE" id="PS50887"/>
    </source>
</evidence>
<dbReference type="Pfam" id="PF13426">
    <property type="entry name" value="PAS_9"/>
    <property type="match status" value="1"/>
</dbReference>
<gene>
    <name evidence="15" type="ORF">SCL_1324</name>
</gene>
<feature type="transmembrane region" description="Helical" evidence="10">
    <location>
        <begin position="108"/>
        <end position="133"/>
    </location>
</feature>
<dbReference type="PANTHER" id="PTHR44757">
    <property type="entry name" value="DIGUANYLATE CYCLASE DGCP"/>
    <property type="match status" value="1"/>
</dbReference>
<dbReference type="PROSITE" id="PS50112">
    <property type="entry name" value="PAS"/>
    <property type="match status" value="3"/>
</dbReference>
<dbReference type="GO" id="GO:0005886">
    <property type="term" value="C:plasma membrane"/>
    <property type="evidence" value="ECO:0007669"/>
    <property type="project" value="UniProtKB-SubCell"/>
</dbReference>
<dbReference type="SUPFAM" id="SSF55785">
    <property type="entry name" value="PYP-like sensor domain (PAS domain)"/>
    <property type="match status" value="3"/>
</dbReference>
<feature type="transmembrane region" description="Helical" evidence="10">
    <location>
        <begin position="179"/>
        <end position="202"/>
    </location>
</feature>
<evidence type="ECO:0000256" key="8">
    <source>
        <dbReference type="ARBA" id="ARBA00022989"/>
    </source>
</evidence>
<dbReference type="InterPro" id="IPR043128">
    <property type="entry name" value="Rev_trsase/Diguanyl_cyclase"/>
</dbReference>
<dbReference type="Gene3D" id="3.20.20.450">
    <property type="entry name" value="EAL domain"/>
    <property type="match status" value="1"/>
</dbReference>
<evidence type="ECO:0000256" key="7">
    <source>
        <dbReference type="ARBA" id="ARBA00022741"/>
    </source>
</evidence>
<keyword evidence="7" id="KW-0547">Nucleotide-binding</keyword>
<dbReference type="InterPro" id="IPR029787">
    <property type="entry name" value="Nucleotide_cyclase"/>
</dbReference>
<dbReference type="FunFam" id="2.10.70.100:FF:000001">
    <property type="entry name" value="Sensory transduction histidine kinase"/>
    <property type="match status" value="1"/>
</dbReference>
<feature type="domain" description="PAC" evidence="12">
    <location>
        <begin position="620"/>
        <end position="672"/>
    </location>
</feature>
<dbReference type="SMART" id="SM00086">
    <property type="entry name" value="PAC"/>
    <property type="match status" value="3"/>
</dbReference>
<dbReference type="InterPro" id="IPR000160">
    <property type="entry name" value="GGDEF_dom"/>
</dbReference>
<dbReference type="InterPro" id="IPR035919">
    <property type="entry name" value="EAL_sf"/>
</dbReference>
<comment type="subcellular location">
    <subcellularLocation>
        <location evidence="1">Cell inner membrane</location>
        <topology evidence="1">Multi-pass membrane protein</topology>
    </subcellularLocation>
</comment>
<dbReference type="InterPro" id="IPR001633">
    <property type="entry name" value="EAL_dom"/>
</dbReference>
<evidence type="ECO:0000256" key="10">
    <source>
        <dbReference type="SAM" id="Phobius"/>
    </source>
</evidence>
<dbReference type="InterPro" id="IPR000700">
    <property type="entry name" value="PAS-assoc_C"/>
</dbReference>
<dbReference type="GO" id="GO:0016740">
    <property type="term" value="F:transferase activity"/>
    <property type="evidence" value="ECO:0007669"/>
    <property type="project" value="UniProtKB-KW"/>
</dbReference>
<dbReference type="InterPro" id="IPR007895">
    <property type="entry name" value="MASE1"/>
</dbReference>
<evidence type="ECO:0000259" key="12">
    <source>
        <dbReference type="PROSITE" id="PS50113"/>
    </source>
</evidence>
<evidence type="ECO:0000313" key="15">
    <source>
        <dbReference type="EMBL" id="BAV33635.1"/>
    </source>
</evidence>
<dbReference type="InterPro" id="IPR052155">
    <property type="entry name" value="Biofilm_reg_signaling"/>
</dbReference>
<feature type="transmembrane region" description="Helical" evidence="10">
    <location>
        <begin position="233"/>
        <end position="254"/>
    </location>
</feature>
<keyword evidence="16" id="KW-1185">Reference proteome</keyword>
<evidence type="ECO:0000259" key="13">
    <source>
        <dbReference type="PROSITE" id="PS50883"/>
    </source>
</evidence>
<keyword evidence="9 10" id="KW-0472">Membrane</keyword>
<dbReference type="CDD" id="cd01948">
    <property type="entry name" value="EAL"/>
    <property type="match status" value="1"/>
</dbReference>
<evidence type="ECO:0000256" key="9">
    <source>
        <dbReference type="ARBA" id="ARBA00023136"/>
    </source>
</evidence>
<evidence type="ECO:0000256" key="5">
    <source>
        <dbReference type="ARBA" id="ARBA00022692"/>
    </source>
</evidence>
<dbReference type="InterPro" id="IPR035965">
    <property type="entry name" value="PAS-like_dom_sf"/>
</dbReference>
<protein>
    <submittedName>
        <fullName evidence="15">Diguanylate cyclase</fullName>
    </submittedName>
</protein>
<dbReference type="EMBL" id="AP014879">
    <property type="protein sequence ID" value="BAV33635.1"/>
    <property type="molecule type" value="Genomic_DNA"/>
</dbReference>
<feature type="domain" description="EAL" evidence="13">
    <location>
        <begin position="845"/>
        <end position="1097"/>
    </location>
</feature>
<dbReference type="SMART" id="SM00052">
    <property type="entry name" value="EAL"/>
    <property type="match status" value="1"/>
</dbReference>
<dbReference type="InterPro" id="IPR001610">
    <property type="entry name" value="PAC"/>
</dbReference>
<feature type="domain" description="PAS" evidence="11">
    <location>
        <begin position="295"/>
        <end position="366"/>
    </location>
</feature>
<dbReference type="InterPro" id="IPR000014">
    <property type="entry name" value="PAS"/>
</dbReference>
<dbReference type="PANTHER" id="PTHR44757:SF2">
    <property type="entry name" value="BIOFILM ARCHITECTURE MAINTENANCE PROTEIN MBAA"/>
    <property type="match status" value="1"/>
</dbReference>
<dbReference type="CDD" id="cd01949">
    <property type="entry name" value="GGDEF"/>
    <property type="match status" value="1"/>
</dbReference>
<name>A0A1B4XFQ1_9GAMM</name>
<evidence type="ECO:0000256" key="1">
    <source>
        <dbReference type="ARBA" id="ARBA00004429"/>
    </source>
</evidence>
<evidence type="ECO:0000313" key="16">
    <source>
        <dbReference type="Proteomes" id="UP000243180"/>
    </source>
</evidence>
<dbReference type="InParanoid" id="A0A1B4XFQ1"/>
<dbReference type="InterPro" id="IPR013767">
    <property type="entry name" value="PAS_fold"/>
</dbReference>
<evidence type="ECO:0000256" key="3">
    <source>
        <dbReference type="ARBA" id="ARBA00022519"/>
    </source>
</evidence>
<accession>A0A1B4XFQ1</accession>
<reference evidence="15 16" key="1">
    <citation type="submission" date="2015-05" db="EMBL/GenBank/DDBJ databases">
        <title>Complete genome sequence of a sulfur-oxidizing gammaproteobacterium strain HA5.</title>
        <authorList>
            <person name="Miura A."/>
            <person name="Kojima H."/>
            <person name="Fukui M."/>
        </authorList>
    </citation>
    <scope>NUCLEOTIDE SEQUENCE [LARGE SCALE GENOMIC DNA]</scope>
    <source>
        <strain evidence="15 16">HA5</strain>
    </source>
</reference>
<evidence type="ECO:0000256" key="4">
    <source>
        <dbReference type="ARBA" id="ARBA00022679"/>
    </source>
</evidence>
<dbReference type="KEGG" id="slim:SCL_1324"/>
<dbReference type="PROSITE" id="PS50883">
    <property type="entry name" value="EAL"/>
    <property type="match status" value="1"/>
</dbReference>
<feature type="domain" description="PAC" evidence="12">
    <location>
        <begin position="372"/>
        <end position="422"/>
    </location>
</feature>
<dbReference type="Pfam" id="PF05231">
    <property type="entry name" value="MASE1"/>
    <property type="match status" value="1"/>
</dbReference>
<dbReference type="NCBIfam" id="TIGR00229">
    <property type="entry name" value="sensory_box"/>
    <property type="match status" value="3"/>
</dbReference>
<dbReference type="SMART" id="SM00267">
    <property type="entry name" value="GGDEF"/>
    <property type="match status" value="1"/>
</dbReference>
<dbReference type="Gene3D" id="3.30.70.270">
    <property type="match status" value="1"/>
</dbReference>
<dbReference type="Pfam" id="PF00989">
    <property type="entry name" value="PAS"/>
    <property type="match status" value="1"/>
</dbReference>
<keyword evidence="8 10" id="KW-1133">Transmembrane helix</keyword>
<dbReference type="SMART" id="SM00091">
    <property type="entry name" value="PAS"/>
    <property type="match status" value="3"/>
</dbReference>
<feature type="transmembrane region" description="Helical" evidence="10">
    <location>
        <begin position="39"/>
        <end position="63"/>
    </location>
</feature>
<keyword evidence="5 10" id="KW-0812">Transmembrane</keyword>
<dbReference type="CDD" id="cd00130">
    <property type="entry name" value="PAS"/>
    <property type="match status" value="3"/>
</dbReference>
<sequence length="1106" mass="122389">MKKIAALALLTLLYFAAGKLGLALAIVNPSATAVWPPTGIAIAALLILGYRAWPAILAGAFLVNLTTSGSIPASLMIAGGNALEALAGAYLVNRYANGRHVFERARDIFRFIVLAGMASTAISATIGVASLLLNGLALPSNVPHVWLTWWLGDATGALIVAPVLILWANYIRDRDRTRVLEAALLLLSLLVVGVIVFSDLSLSDIRSYPVYLLALPVVVWFAFRVGSPETATAILILSGIAIASTFAGSGPFSGYPANEALLLLQGCMSIVAITFLSLAAVVAERRRTEQELAYSERKYNSVVETARDVVITINERSEILYINAAAVKLFGYRVSEMIGQNLAMLMPERLRSRHQTSFEHYVLTGQKHVAWDGVELLGRHKDGHEIPLEVSFGESSQGNLRLFTGVMRDVTRRKEAEESSRWLATLVESTGDAVVGKTLDGVVLSWNYGAEKIYGYTASEMIGRPISVLTPPDRLDDMSRILESIRSGVEIHRLETERVRKDGQRIFVALTISPIRDATGAIRGASTVSRNITDRIRADQALLRSQSFLTQAQEIGGIGSWVSSLGPDKRLWWSSETYRIFGIEEGTAIDNDTFFAATHPDDRAAIQQAVQQSIAAHKPYTLDHRIRRPDGTERWVTERADVTFDDLGRPVNLAGVVQDITDRKRTEQTIQRLAYVDSLTDLPNRASLLQRLKEAILNAQAKQQTLGLLLINIKDFRDINDTLGHENGDRFLVEVASRLRHALWESDIIARLTGDEFAVLLPRLARRDDIELVVRKMLEALKPVVTIAGIPLEVRPAIGIALYPEHGSDTSTLYQHADVALNASKTKHEAYTIYDPAIDVYDPQRLSLMAELRLAIATDQLQLHYQPRIDFRKRSLVGVEALVRWQHPKRGLIPPDEFIPAAEKTGLIDELTLWVLRTAMFQGKHWEAQGLMLEIAVNISTRSLHEMFLVSSVRELLQQTAFAPERLILEVTESTIMLDPVNAMRELEAVHKLGVQLAIDDFGIGYSSLAYLRQLPVRHLKIDKSFIIDMRDPKNGAIVRGTVELGHSLGLSVTAEGVEDKTNYTSLKLLGCDQAQGYYISRPLPVSAFNDWLSKSRWKAKTARAM</sequence>
<evidence type="ECO:0000256" key="6">
    <source>
        <dbReference type="ARBA" id="ARBA00022737"/>
    </source>
</evidence>
<dbReference type="InterPro" id="IPR013655">
    <property type="entry name" value="PAS_fold_3"/>
</dbReference>
<keyword evidence="4" id="KW-0808">Transferase</keyword>
<dbReference type="Pfam" id="PF08447">
    <property type="entry name" value="PAS_3"/>
    <property type="match status" value="1"/>
</dbReference>
<feature type="domain" description="GGDEF" evidence="14">
    <location>
        <begin position="704"/>
        <end position="836"/>
    </location>
</feature>
<dbReference type="AlphaFoldDB" id="A0A1B4XFQ1"/>
<evidence type="ECO:0000256" key="2">
    <source>
        <dbReference type="ARBA" id="ARBA00022475"/>
    </source>
</evidence>
<dbReference type="NCBIfam" id="TIGR00254">
    <property type="entry name" value="GGDEF"/>
    <property type="match status" value="1"/>
</dbReference>
<evidence type="ECO:0000259" key="11">
    <source>
        <dbReference type="PROSITE" id="PS50112"/>
    </source>
</evidence>
<dbReference type="Gene3D" id="2.10.70.100">
    <property type="match status" value="1"/>
</dbReference>
<proteinExistence type="predicted"/>